<dbReference type="Pfam" id="PF09334">
    <property type="entry name" value="tRNA-synt_1g"/>
    <property type="match status" value="1"/>
</dbReference>
<evidence type="ECO:0000259" key="13">
    <source>
        <dbReference type="PROSITE" id="PS51185"/>
    </source>
</evidence>
<dbReference type="GO" id="GO:0005829">
    <property type="term" value="C:cytosol"/>
    <property type="evidence" value="ECO:0007669"/>
    <property type="project" value="TreeGrafter"/>
</dbReference>
<dbReference type="GO" id="GO:0036464">
    <property type="term" value="C:cytoplasmic ribonucleoprotein granule"/>
    <property type="evidence" value="ECO:0007669"/>
    <property type="project" value="UniProtKB-ARBA"/>
</dbReference>
<dbReference type="PRINTS" id="PR01041">
    <property type="entry name" value="TRNASYNTHMET"/>
</dbReference>
<evidence type="ECO:0000256" key="4">
    <source>
        <dbReference type="ARBA" id="ARBA00022490"/>
    </source>
</evidence>
<dbReference type="InterPro" id="IPR009080">
    <property type="entry name" value="tRNAsynth_Ia_anticodon-bd"/>
</dbReference>
<dbReference type="GO" id="GO:0005524">
    <property type="term" value="F:ATP binding"/>
    <property type="evidence" value="ECO:0007669"/>
    <property type="project" value="UniProtKB-KW"/>
</dbReference>
<dbReference type="InterPro" id="IPR000738">
    <property type="entry name" value="WHEP-TRS_dom"/>
</dbReference>
<dbReference type="FunCoup" id="A0A165CZC9">
    <property type="interactions" value="488"/>
</dbReference>
<keyword evidence="4" id="KW-0963">Cytoplasm</keyword>
<dbReference type="Gene3D" id="3.40.50.620">
    <property type="entry name" value="HUPs"/>
    <property type="match status" value="1"/>
</dbReference>
<dbReference type="FunFam" id="2.20.28.20:FF:000001">
    <property type="entry name" value="Methionine--tRNA ligase"/>
    <property type="match status" value="1"/>
</dbReference>
<dbReference type="AlphaFoldDB" id="A0A165CZC9"/>
<dbReference type="GO" id="GO:0004825">
    <property type="term" value="F:methionine-tRNA ligase activity"/>
    <property type="evidence" value="ECO:0007669"/>
    <property type="project" value="UniProtKB-EC"/>
</dbReference>
<evidence type="ECO:0000256" key="12">
    <source>
        <dbReference type="RuleBase" id="RU363039"/>
    </source>
</evidence>
<dbReference type="EMBL" id="KV424093">
    <property type="protein sequence ID" value="KZT51735.1"/>
    <property type="molecule type" value="Genomic_DNA"/>
</dbReference>
<dbReference type="InterPro" id="IPR029038">
    <property type="entry name" value="MetRS_Zn"/>
</dbReference>
<evidence type="ECO:0000256" key="1">
    <source>
        <dbReference type="ARBA" id="ARBA00004496"/>
    </source>
</evidence>
<dbReference type="InterPro" id="IPR015413">
    <property type="entry name" value="Methionyl/Leucyl_tRNA_Synth"/>
</dbReference>
<evidence type="ECO:0000256" key="5">
    <source>
        <dbReference type="ARBA" id="ARBA00022598"/>
    </source>
</evidence>
<dbReference type="NCBIfam" id="TIGR00398">
    <property type="entry name" value="metG"/>
    <property type="match status" value="1"/>
</dbReference>
<keyword evidence="8 12" id="KW-0648">Protein biosynthesis</keyword>
<dbReference type="GO" id="GO:0017101">
    <property type="term" value="C:aminoacyl-tRNA synthetase multienzyme complex"/>
    <property type="evidence" value="ECO:0007669"/>
    <property type="project" value="TreeGrafter"/>
</dbReference>
<gene>
    <name evidence="14" type="ORF">CALCODRAFT_503147</name>
</gene>
<dbReference type="Gene3D" id="1.10.730.10">
    <property type="entry name" value="Isoleucyl-tRNA Synthetase, Domain 1"/>
    <property type="match status" value="1"/>
</dbReference>
<dbReference type="PANTHER" id="PTHR45765">
    <property type="entry name" value="METHIONINE--TRNA LIGASE"/>
    <property type="match status" value="1"/>
</dbReference>
<dbReference type="InterPro" id="IPR014758">
    <property type="entry name" value="Met-tRNA_synth"/>
</dbReference>
<dbReference type="CDD" id="cd00814">
    <property type="entry name" value="MetRS_core"/>
    <property type="match status" value="1"/>
</dbReference>
<evidence type="ECO:0000256" key="11">
    <source>
        <dbReference type="ARBA" id="ARBA00047364"/>
    </source>
</evidence>
<dbReference type="PROSITE" id="PS51185">
    <property type="entry name" value="WHEP_TRS_2"/>
    <property type="match status" value="1"/>
</dbReference>
<dbReference type="GO" id="GO:0006431">
    <property type="term" value="P:methionyl-tRNA aminoacylation"/>
    <property type="evidence" value="ECO:0007669"/>
    <property type="project" value="InterPro"/>
</dbReference>
<dbReference type="InterPro" id="IPR041872">
    <property type="entry name" value="Anticodon_Met"/>
</dbReference>
<dbReference type="InterPro" id="IPR023458">
    <property type="entry name" value="Met-tRNA_ligase_1"/>
</dbReference>
<dbReference type="FunFam" id="1.10.730.10:FF:000037">
    <property type="entry name" value="Methionyl-tRNA synthetase"/>
    <property type="match status" value="1"/>
</dbReference>
<dbReference type="InterPro" id="IPR014729">
    <property type="entry name" value="Rossmann-like_a/b/a_fold"/>
</dbReference>
<dbReference type="Proteomes" id="UP000076842">
    <property type="component" value="Unassembled WGS sequence"/>
</dbReference>
<feature type="domain" description="WHEP-TRS" evidence="13">
    <location>
        <begin position="639"/>
        <end position="689"/>
    </location>
</feature>
<keyword evidence="15" id="KW-1185">Reference proteome</keyword>
<keyword evidence="9 12" id="KW-0030">Aminoacyl-tRNA synthetase</keyword>
<dbReference type="STRING" id="1353952.A0A165CZC9"/>
<evidence type="ECO:0000256" key="10">
    <source>
        <dbReference type="ARBA" id="ARBA00030904"/>
    </source>
</evidence>
<keyword evidence="6 12" id="KW-0547">Nucleotide-binding</keyword>
<evidence type="ECO:0000256" key="8">
    <source>
        <dbReference type="ARBA" id="ARBA00022917"/>
    </source>
</evidence>
<evidence type="ECO:0000313" key="15">
    <source>
        <dbReference type="Proteomes" id="UP000076842"/>
    </source>
</evidence>
<evidence type="ECO:0000256" key="6">
    <source>
        <dbReference type="ARBA" id="ARBA00022741"/>
    </source>
</evidence>
<dbReference type="InterPro" id="IPR001412">
    <property type="entry name" value="aa-tRNA-synth_I_CS"/>
</dbReference>
<name>A0A165CZC9_9BASI</name>
<dbReference type="CDD" id="cd07957">
    <property type="entry name" value="Anticodon_Ia_Met"/>
    <property type="match status" value="1"/>
</dbReference>
<comment type="subcellular location">
    <subcellularLocation>
        <location evidence="1">Cytoplasm</location>
    </subcellularLocation>
</comment>
<dbReference type="InterPro" id="IPR033911">
    <property type="entry name" value="MetRS_core"/>
</dbReference>
<dbReference type="OrthoDB" id="5844513at2759"/>
<dbReference type="GO" id="GO:0017102">
    <property type="term" value="C:methionyl glutamyl tRNA synthetase complex"/>
    <property type="evidence" value="ECO:0007669"/>
    <property type="project" value="UniProtKB-ARBA"/>
</dbReference>
<dbReference type="InParanoid" id="A0A165CZC9"/>
<dbReference type="SUPFAM" id="SSF52374">
    <property type="entry name" value="Nucleotidylyl transferase"/>
    <property type="match status" value="1"/>
</dbReference>
<accession>A0A165CZC9</accession>
<dbReference type="SUPFAM" id="SSF57770">
    <property type="entry name" value="Methionyl-tRNA synthetase (MetRS), Zn-domain"/>
    <property type="match status" value="1"/>
</dbReference>
<keyword evidence="5 12" id="KW-0436">Ligase</keyword>
<evidence type="ECO:0000313" key="14">
    <source>
        <dbReference type="EMBL" id="KZT51735.1"/>
    </source>
</evidence>
<dbReference type="PROSITE" id="PS00178">
    <property type="entry name" value="AA_TRNA_LIGASE_I"/>
    <property type="match status" value="1"/>
</dbReference>
<dbReference type="Pfam" id="PF19303">
    <property type="entry name" value="Anticodon_3"/>
    <property type="match status" value="1"/>
</dbReference>
<dbReference type="PANTHER" id="PTHR45765:SF1">
    <property type="entry name" value="METHIONINE--TRNA LIGASE, CYTOPLASMIC"/>
    <property type="match status" value="1"/>
</dbReference>
<reference evidence="14 15" key="1">
    <citation type="journal article" date="2016" name="Mol. Biol. Evol.">
        <title>Comparative Genomics of Early-Diverging Mushroom-Forming Fungi Provides Insights into the Origins of Lignocellulose Decay Capabilities.</title>
        <authorList>
            <person name="Nagy L.G."/>
            <person name="Riley R."/>
            <person name="Tritt A."/>
            <person name="Adam C."/>
            <person name="Daum C."/>
            <person name="Floudas D."/>
            <person name="Sun H."/>
            <person name="Yadav J.S."/>
            <person name="Pangilinan J."/>
            <person name="Larsson K.H."/>
            <person name="Matsuura K."/>
            <person name="Barry K."/>
            <person name="Labutti K."/>
            <person name="Kuo R."/>
            <person name="Ohm R.A."/>
            <person name="Bhattacharya S.S."/>
            <person name="Shirouzu T."/>
            <person name="Yoshinaga Y."/>
            <person name="Martin F.M."/>
            <person name="Grigoriev I.V."/>
            <person name="Hibbett D.S."/>
        </authorList>
    </citation>
    <scope>NUCLEOTIDE SEQUENCE [LARGE SCALE GENOMIC DNA]</scope>
    <source>
        <strain evidence="14 15">HHB12733</strain>
    </source>
</reference>
<proteinExistence type="inferred from homology"/>
<comment type="similarity">
    <text evidence="2 12">Belongs to the class-I aminoacyl-tRNA synthetase family.</text>
</comment>
<organism evidence="14 15">
    <name type="scientific">Calocera cornea HHB12733</name>
    <dbReference type="NCBI Taxonomy" id="1353952"/>
    <lineage>
        <taxon>Eukaryota</taxon>
        <taxon>Fungi</taxon>
        <taxon>Dikarya</taxon>
        <taxon>Basidiomycota</taxon>
        <taxon>Agaricomycotina</taxon>
        <taxon>Dacrymycetes</taxon>
        <taxon>Dacrymycetales</taxon>
        <taxon>Dacrymycetaceae</taxon>
        <taxon>Calocera</taxon>
    </lineage>
</organism>
<dbReference type="Gene3D" id="2.20.28.20">
    <property type="entry name" value="Methionyl-tRNA synthetase, Zn-domain"/>
    <property type="match status" value="1"/>
</dbReference>
<keyword evidence="7 12" id="KW-0067">ATP-binding</keyword>
<evidence type="ECO:0000256" key="3">
    <source>
        <dbReference type="ARBA" id="ARBA00012838"/>
    </source>
</evidence>
<protein>
    <recommendedName>
        <fullName evidence="3">methionine--tRNA ligase</fullName>
        <ecNumber evidence="3">6.1.1.10</ecNumber>
    </recommendedName>
    <alternativeName>
        <fullName evidence="10">Methionyl-tRNA synthetase</fullName>
    </alternativeName>
</protein>
<evidence type="ECO:0000256" key="7">
    <source>
        <dbReference type="ARBA" id="ARBA00022840"/>
    </source>
</evidence>
<comment type="catalytic activity">
    <reaction evidence="11">
        <text>tRNA(Met) + L-methionine + ATP = L-methionyl-tRNA(Met) + AMP + diphosphate</text>
        <dbReference type="Rhea" id="RHEA:13481"/>
        <dbReference type="Rhea" id="RHEA-COMP:9667"/>
        <dbReference type="Rhea" id="RHEA-COMP:9698"/>
        <dbReference type="ChEBI" id="CHEBI:30616"/>
        <dbReference type="ChEBI" id="CHEBI:33019"/>
        <dbReference type="ChEBI" id="CHEBI:57844"/>
        <dbReference type="ChEBI" id="CHEBI:78442"/>
        <dbReference type="ChEBI" id="CHEBI:78530"/>
        <dbReference type="ChEBI" id="CHEBI:456215"/>
        <dbReference type="EC" id="6.1.1.10"/>
    </reaction>
</comment>
<sequence>MDKTIREADGLLMRKFTPGEEVLPVPGEENILITSALPYCNNVPHLGNIIGSTLSADCFARYCRSRNRITAYVCGTDEYGTATENQALKEGITPQELCDKYHALHKEVYDWFELSFNHFGRTSTPEHTEISQSIYLNLYKNDLLLKETNLQLYCEHDHRFLADRFVEGTCPYCGYEDARGDQCDSCTRPLDPIELINPRCKIDKSHVVTTRSSDHMYIELDKLQPRLEAWIKESWKKGKWSSNSVINADGQFIDARLKQGLRPSPVTRDLKWGVPVPTPEGKEDGMEGKVLYVWFDAPIGYPSITKTWIHEKWEEWWFHPEHVKLYQFMGKDNVYFHTVLFPSMEIGDGRNWTMLHHISTTEYLNYETGKFSKSRGVGVFGPDAKKTGLPPSIFRYYLLSARPETGDTMFSWADLIAANNNTLIKNFGNFINRVLKFVAGKNYGGVLPDSKDQPGPLSPESDVDAAFVKDINALYTLYIETMDAVKLRQGLAITMQISSRGNQYLQDSGLDNTLFNTKPERCAQVILRAINLIYGLSAIIYPFMPAISATILEQLNAPARTVPTELGIDILPGHHIGKAAPLFKLIDEKKAEEWRHMFGGVHDAVQAAEAQTPVSKRKAVAAKKAAAVVAKSDGPKSAEVIELESKRDAQAQLVRAIKSGQAPEGSDLQEALAELLKLKAKIADAEVAK</sequence>
<dbReference type="EC" id="6.1.1.10" evidence="3"/>
<evidence type="ECO:0000256" key="2">
    <source>
        <dbReference type="ARBA" id="ARBA00005594"/>
    </source>
</evidence>
<dbReference type="SUPFAM" id="SSF47323">
    <property type="entry name" value="Anticodon-binding domain of a subclass of class I aminoacyl-tRNA synthetases"/>
    <property type="match status" value="1"/>
</dbReference>
<evidence type="ECO:0000256" key="9">
    <source>
        <dbReference type="ARBA" id="ARBA00023146"/>
    </source>
</evidence>